<accession>H6Q7X2</accession>
<name>H6Q7X2_PYROT</name>
<dbReference type="AlphaFoldDB" id="H6Q7X2"/>
<sequence length="109" mass="12245">MLSAKPKPTLTEATERWIAEMAKELGVKPKAFRKAVLKLARHGVWLEAEDWRHVARALDLSKYLNMAVDYVIRRVASGASVQQAVGELPAAVEKAGKLEHIREVLRNLF</sequence>
<dbReference type="STRING" id="698757.Pogu_0602"/>
<dbReference type="EMBL" id="CP003316">
    <property type="protein sequence ID" value="AFA38629.1"/>
    <property type="molecule type" value="Genomic_DNA"/>
</dbReference>
<dbReference type="Proteomes" id="UP000009062">
    <property type="component" value="Chromosome"/>
</dbReference>
<reference evidence="1 2" key="1">
    <citation type="journal article" date="2012" name="Stand. Genomic Sci.">
        <title>Complete genome sequence of Pyrobaculum oguniense.</title>
        <authorList>
            <person name="Bernick D.L."/>
            <person name="Karplus K."/>
            <person name="Lui L.M."/>
            <person name="Coker J.K."/>
            <person name="Murphy J.N."/>
            <person name="Chan P.P."/>
            <person name="Cozen A.E."/>
            <person name="Lowe T.M."/>
        </authorList>
    </citation>
    <scope>NUCLEOTIDE SEQUENCE [LARGE SCALE GENOMIC DNA]</scope>
    <source>
        <strain evidence="1 2">TE7</strain>
    </source>
</reference>
<dbReference type="eggNOG" id="arCOG05610">
    <property type="taxonomic scope" value="Archaea"/>
</dbReference>
<protein>
    <submittedName>
        <fullName evidence="1">Uncharacterized protein</fullName>
    </submittedName>
</protein>
<dbReference type="HOGENOM" id="CLU_2140293_0_0_2"/>
<organism evidence="1 2">
    <name type="scientific">Pyrobaculum oguniense (strain DSM 13380 / JCM 10595 / TE7)</name>
    <dbReference type="NCBI Taxonomy" id="698757"/>
    <lineage>
        <taxon>Archaea</taxon>
        <taxon>Thermoproteota</taxon>
        <taxon>Thermoprotei</taxon>
        <taxon>Thermoproteales</taxon>
        <taxon>Thermoproteaceae</taxon>
        <taxon>Pyrobaculum</taxon>
    </lineage>
</organism>
<keyword evidence="2" id="KW-1185">Reference proteome</keyword>
<evidence type="ECO:0000313" key="1">
    <source>
        <dbReference type="EMBL" id="AFA38629.1"/>
    </source>
</evidence>
<evidence type="ECO:0000313" key="2">
    <source>
        <dbReference type="Proteomes" id="UP000009062"/>
    </source>
</evidence>
<gene>
    <name evidence="1" type="ordered locus">Pogu_0602</name>
</gene>
<dbReference type="KEGG" id="pog:Pogu_0602"/>
<proteinExistence type="predicted"/>